<organism evidence="1 2">
    <name type="scientific">Bacillus paramycoides</name>
    <dbReference type="NCBI Taxonomy" id="2026194"/>
    <lineage>
        <taxon>Bacteria</taxon>
        <taxon>Bacillati</taxon>
        <taxon>Bacillota</taxon>
        <taxon>Bacilli</taxon>
        <taxon>Bacillales</taxon>
        <taxon>Bacillaceae</taxon>
        <taxon>Bacillus</taxon>
        <taxon>Bacillus cereus group</taxon>
    </lineage>
</organism>
<name>A0A1J9VBI3_9BACI</name>
<dbReference type="AlphaFoldDB" id="A0A1J9VBI3"/>
<sequence length="59" mass="7042">MYTPSCEVVLTIPKDMINITFRGEFRLNWNLSVYKRLSGYYDEQIEKIGVYVNAKEKNY</sequence>
<protein>
    <submittedName>
        <fullName evidence="1">Uncharacterized protein</fullName>
    </submittedName>
</protein>
<accession>A0A1J9VBI3</accession>
<gene>
    <name evidence="1" type="ORF">BAU28_06840</name>
</gene>
<proteinExistence type="predicted"/>
<evidence type="ECO:0000313" key="2">
    <source>
        <dbReference type="Proteomes" id="UP000182788"/>
    </source>
</evidence>
<dbReference type="Proteomes" id="UP000182788">
    <property type="component" value="Unassembled WGS sequence"/>
</dbReference>
<reference evidence="1 2" key="1">
    <citation type="submission" date="2016-06" db="EMBL/GenBank/DDBJ databases">
        <title>First insights into the genetic diversity and population structure of in the Bacillus cereus group bacteria from diverse marine environments.</title>
        <authorList>
            <person name="Liu Y."/>
            <person name="Lai Q."/>
            <person name="Shao Z."/>
        </authorList>
    </citation>
    <scope>NUCLEOTIDE SEQUENCE [LARGE SCALE GENOMIC DNA]</scope>
    <source>
        <strain evidence="1 2">NH24A2</strain>
    </source>
</reference>
<comment type="caution">
    <text evidence="1">The sequence shown here is derived from an EMBL/GenBank/DDBJ whole genome shotgun (WGS) entry which is preliminary data.</text>
</comment>
<evidence type="ECO:0000313" key="1">
    <source>
        <dbReference type="EMBL" id="OJD73847.1"/>
    </source>
</evidence>
<dbReference type="EMBL" id="MAOI01000123">
    <property type="protein sequence ID" value="OJD73847.1"/>
    <property type="molecule type" value="Genomic_DNA"/>
</dbReference>